<evidence type="ECO:0000313" key="3">
    <source>
        <dbReference type="EMBL" id="XBY66697.1"/>
    </source>
</evidence>
<reference evidence="3" key="1">
    <citation type="submission" date="2023-08" db="EMBL/GenBank/DDBJ databases">
        <title>Increased levels of nutrients transform a symbiont into a lethal pathobiont.</title>
        <authorList>
            <person name="Lachnit T."/>
            <person name="Ulrich L."/>
            <person name="Willmer F.M."/>
            <person name="Hasenbein T."/>
            <person name="Steiner L.X."/>
            <person name="Wolters M."/>
            <person name="Herbst E.M."/>
            <person name="Deines P."/>
        </authorList>
    </citation>
    <scope>NUCLEOTIDE SEQUENCE</scope>
    <source>
        <strain evidence="3">T3</strain>
    </source>
</reference>
<dbReference type="InterPro" id="IPR012373">
    <property type="entry name" value="Ferrdict_sens_TM"/>
</dbReference>
<dbReference type="PIRSF" id="PIRSF018266">
    <property type="entry name" value="FecR"/>
    <property type="match status" value="1"/>
</dbReference>
<evidence type="ECO:0000259" key="2">
    <source>
        <dbReference type="Pfam" id="PF16220"/>
    </source>
</evidence>
<dbReference type="PANTHER" id="PTHR30273">
    <property type="entry name" value="PERIPLASMIC SIGNAL SENSOR AND SIGMA FACTOR ACTIVATOR FECR-RELATED"/>
    <property type="match status" value="1"/>
</dbReference>
<proteinExistence type="predicted"/>
<feature type="domain" description="FecR N-terminal" evidence="2">
    <location>
        <begin position="18"/>
        <end position="59"/>
    </location>
</feature>
<dbReference type="InterPro" id="IPR032623">
    <property type="entry name" value="FecR_N"/>
</dbReference>
<dbReference type="EMBL" id="CP158373">
    <property type="protein sequence ID" value="XBY66697.1"/>
    <property type="molecule type" value="Genomic_DNA"/>
</dbReference>
<feature type="domain" description="FecR protein" evidence="1">
    <location>
        <begin position="111"/>
        <end position="206"/>
    </location>
</feature>
<protein>
    <submittedName>
        <fullName evidence="3">FecR family protein</fullName>
    </submittedName>
</protein>
<sequence length="317" mass="34997">MHDVSTNGEPIAQAVLAQAASWLLLMQEGPLSPAQQAELERWRHLAPEHERAWKRAQSLLARLGTLPPALARQTLDRPAASRRTVLRGLLVLMGAAPLGWWVWQRSSAGIDYLTALGERRDLVLEDGTQVSLNSDTTLAVRFSAEQRLLHLRRGELYIATAADRHAPPRPLRVQSKHGLMQALGTRFSVRQLPQETLLAVYEGAVRVQLAGTSQEETIRAGQQVRFGRDRFAPLETARDTSLAWRNGLLVADDMPLQQWTQELMRYSAQSLACDPALANLRVSGTFPLDDLPLALAMLTKSHGLRVQAGANGVVIGR</sequence>
<evidence type="ECO:0000259" key="1">
    <source>
        <dbReference type="Pfam" id="PF04773"/>
    </source>
</evidence>
<dbReference type="Pfam" id="PF04773">
    <property type="entry name" value="FecR"/>
    <property type="match status" value="1"/>
</dbReference>
<dbReference type="AlphaFoldDB" id="A0AAU7Y8I5"/>
<dbReference type="GO" id="GO:0016989">
    <property type="term" value="F:sigma factor antagonist activity"/>
    <property type="evidence" value="ECO:0007669"/>
    <property type="project" value="TreeGrafter"/>
</dbReference>
<accession>A0AAU7Y8I5</accession>
<dbReference type="Gene3D" id="3.55.50.30">
    <property type="match status" value="1"/>
</dbReference>
<dbReference type="Pfam" id="PF16220">
    <property type="entry name" value="DUF4880"/>
    <property type="match status" value="1"/>
</dbReference>
<gene>
    <name evidence="3" type="ORF">ABS648_13310</name>
</gene>
<organism evidence="3">
    <name type="scientific">Pseudomonas solani</name>
    <dbReference type="NCBI Taxonomy" id="2731552"/>
    <lineage>
        <taxon>Bacteria</taxon>
        <taxon>Pseudomonadati</taxon>
        <taxon>Pseudomonadota</taxon>
        <taxon>Gammaproteobacteria</taxon>
        <taxon>Pseudomonadales</taxon>
        <taxon>Pseudomonadaceae</taxon>
        <taxon>Pseudomonas</taxon>
    </lineage>
</organism>
<dbReference type="Gene3D" id="2.60.120.1440">
    <property type="match status" value="1"/>
</dbReference>
<dbReference type="RefSeq" id="WP_350448435.1">
    <property type="nucleotide sequence ID" value="NZ_CP158373.1"/>
</dbReference>
<dbReference type="PANTHER" id="PTHR30273:SF2">
    <property type="entry name" value="PROTEIN FECR"/>
    <property type="match status" value="1"/>
</dbReference>
<name>A0AAU7Y8I5_9PSED</name>
<dbReference type="InterPro" id="IPR006860">
    <property type="entry name" value="FecR"/>
</dbReference>